<dbReference type="EMBL" id="FNCZ01000014">
    <property type="protein sequence ID" value="SDI60051.1"/>
    <property type="molecule type" value="Genomic_DNA"/>
</dbReference>
<evidence type="ECO:0000256" key="1">
    <source>
        <dbReference type="SAM" id="Phobius"/>
    </source>
</evidence>
<feature type="transmembrane region" description="Helical" evidence="1">
    <location>
        <begin position="21"/>
        <end position="42"/>
    </location>
</feature>
<evidence type="ECO:0000313" key="4">
    <source>
        <dbReference type="Proteomes" id="UP000199492"/>
    </source>
</evidence>
<keyword evidence="4" id="KW-1185">Reference proteome</keyword>
<name>A0A1G8LWF8_9FLAO</name>
<dbReference type="STRING" id="262004.SAMN04489796_11410"/>
<dbReference type="Proteomes" id="UP000199492">
    <property type="component" value="Unassembled WGS sequence"/>
</dbReference>
<proteinExistence type="predicted"/>
<evidence type="ECO:0000313" key="3">
    <source>
        <dbReference type="EMBL" id="SDI60051.1"/>
    </source>
</evidence>
<evidence type="ECO:0000259" key="2">
    <source>
        <dbReference type="Pfam" id="PF13239"/>
    </source>
</evidence>
<sequence>MNSDKKEQLRKAKDHLRKIKLFYIHLAGYIVFVALLLYNLYIVAGPYKNNIISLNLSLIVAWTVFIVVHGLNVFKSKHIFKKSWEDKKAEEFLEEKDKKTTFWE</sequence>
<keyword evidence="1" id="KW-0472">Membrane</keyword>
<dbReference type="Pfam" id="PF13239">
    <property type="entry name" value="2TM"/>
    <property type="match status" value="1"/>
</dbReference>
<protein>
    <submittedName>
        <fullName evidence="3">2TM domain-containing protein</fullName>
    </submittedName>
</protein>
<dbReference type="OrthoDB" id="8965954at2"/>
<dbReference type="InterPro" id="IPR025698">
    <property type="entry name" value="2TM_dom"/>
</dbReference>
<gene>
    <name evidence="3" type="ORF">SAMN04489796_11410</name>
</gene>
<dbReference type="AlphaFoldDB" id="A0A1G8LWF8"/>
<keyword evidence="1" id="KW-0812">Transmembrane</keyword>
<feature type="transmembrane region" description="Helical" evidence="1">
    <location>
        <begin position="54"/>
        <end position="74"/>
    </location>
</feature>
<feature type="domain" description="2TM" evidence="2">
    <location>
        <begin position="11"/>
        <end position="94"/>
    </location>
</feature>
<dbReference type="RefSeq" id="WP_139181111.1">
    <property type="nucleotide sequence ID" value="NZ_FNCZ01000014.1"/>
</dbReference>
<accession>A0A1G8LWF8</accession>
<reference evidence="4" key="1">
    <citation type="submission" date="2016-10" db="EMBL/GenBank/DDBJ databases">
        <authorList>
            <person name="Varghese N."/>
            <person name="Submissions S."/>
        </authorList>
    </citation>
    <scope>NUCLEOTIDE SEQUENCE [LARGE SCALE GENOMIC DNA]</scope>
    <source>
        <strain evidence="4">DSM 15363</strain>
    </source>
</reference>
<keyword evidence="1" id="KW-1133">Transmembrane helix</keyword>
<organism evidence="3 4">
    <name type="scientific">Winogradskyella thalassocola</name>
    <dbReference type="NCBI Taxonomy" id="262004"/>
    <lineage>
        <taxon>Bacteria</taxon>
        <taxon>Pseudomonadati</taxon>
        <taxon>Bacteroidota</taxon>
        <taxon>Flavobacteriia</taxon>
        <taxon>Flavobacteriales</taxon>
        <taxon>Flavobacteriaceae</taxon>
        <taxon>Winogradskyella</taxon>
    </lineage>
</organism>